<proteinExistence type="inferred from homology"/>
<evidence type="ECO:0000256" key="5">
    <source>
        <dbReference type="ARBA" id="ARBA00022679"/>
    </source>
</evidence>
<keyword evidence="6" id="KW-0663">Pyridoxal phosphate</keyword>
<evidence type="ECO:0000256" key="2">
    <source>
        <dbReference type="ARBA" id="ARBA00007103"/>
    </source>
</evidence>
<dbReference type="AlphaFoldDB" id="A0A0P7ZXP4"/>
<keyword evidence="13" id="KW-1185">Reference proteome</keyword>
<evidence type="ECO:0000313" key="12">
    <source>
        <dbReference type="Proteomes" id="UP000050497"/>
    </source>
</evidence>
<evidence type="ECO:0000256" key="7">
    <source>
        <dbReference type="ARBA" id="ARBA00023192"/>
    </source>
</evidence>
<reference evidence="11 13" key="2">
    <citation type="submission" date="2016-08" db="EMBL/GenBank/DDBJ databases">
        <authorList>
            <person name="Varghese N."/>
            <person name="Submissions Spin"/>
        </authorList>
    </citation>
    <scope>NUCLEOTIDE SEQUENCE [LARGE SCALE GENOMIC DNA]</scope>
    <source>
        <strain evidence="11 13">HL-109</strain>
    </source>
</reference>
<protein>
    <recommendedName>
        <fullName evidence="3">cysteine synthase</fullName>
        <ecNumber evidence="3">2.5.1.47</ecNumber>
    </recommendedName>
</protein>
<dbReference type="InterPro" id="IPR036052">
    <property type="entry name" value="TrpB-like_PALP_sf"/>
</dbReference>
<dbReference type="InterPro" id="IPR050214">
    <property type="entry name" value="Cys_Synth/Cystath_Beta-Synth"/>
</dbReference>
<evidence type="ECO:0000256" key="8">
    <source>
        <dbReference type="ARBA" id="ARBA00047931"/>
    </source>
</evidence>
<evidence type="ECO:0000256" key="3">
    <source>
        <dbReference type="ARBA" id="ARBA00012681"/>
    </source>
</evidence>
<keyword evidence="5 10" id="KW-0808">Transferase</keyword>
<evidence type="ECO:0000256" key="6">
    <source>
        <dbReference type="ARBA" id="ARBA00022898"/>
    </source>
</evidence>
<evidence type="ECO:0000256" key="4">
    <source>
        <dbReference type="ARBA" id="ARBA00022605"/>
    </source>
</evidence>
<dbReference type="EC" id="2.5.1.47" evidence="3"/>
<keyword evidence="7" id="KW-0198">Cysteine biosynthesis</keyword>
<evidence type="ECO:0000259" key="9">
    <source>
        <dbReference type="Pfam" id="PF00291"/>
    </source>
</evidence>
<sequence>MSKGYPLLIVTADAFSEEKPNHMRALGAELILIPSNGGGSTKALFTEMIEKARELSELPDTYGTDQMNNQDMLAGYNKLGEEIWQQTGGHISAFVHSVGSCGSLRGVATELRRCDPNISVIAVEPTESPVLSGGQPGSHSIEGMGAGFIVNHWDPDLATEIVTVSTAEAFAGALSLVKAEGIFAGPSSGANLVAALRVARQLPPDAAVVTLLPDSGFKYLSTPLYKQTG</sequence>
<dbReference type="GO" id="GO:0004124">
    <property type="term" value="F:cysteine synthase activity"/>
    <property type="evidence" value="ECO:0007669"/>
    <property type="project" value="UniProtKB-EC"/>
</dbReference>
<accession>A0A0P7ZXP4</accession>
<comment type="cofactor">
    <cofactor evidence="1">
        <name>pyridoxal 5'-phosphate</name>
        <dbReference type="ChEBI" id="CHEBI:597326"/>
    </cofactor>
</comment>
<comment type="caution">
    <text evidence="10">The sequence shown here is derived from an EMBL/GenBank/DDBJ whole genome shotgun (WGS) entry which is preliminary data.</text>
</comment>
<keyword evidence="4" id="KW-0028">Amino-acid biosynthesis</keyword>
<dbReference type="PANTHER" id="PTHR10314">
    <property type="entry name" value="CYSTATHIONINE BETA-SYNTHASE"/>
    <property type="match status" value="1"/>
</dbReference>
<dbReference type="RefSeq" id="WP_074443330.1">
    <property type="nucleotide sequence ID" value="NZ_FMBM01000001.1"/>
</dbReference>
<dbReference type="FunFam" id="3.40.50.1100:FF:000006">
    <property type="entry name" value="Cysteine synthase"/>
    <property type="match status" value="1"/>
</dbReference>
<dbReference type="Gene3D" id="3.40.50.1100">
    <property type="match status" value="2"/>
</dbReference>
<dbReference type="Proteomes" id="UP000050497">
    <property type="component" value="Unassembled WGS sequence"/>
</dbReference>
<dbReference type="InterPro" id="IPR001926">
    <property type="entry name" value="TrpB-like_PALP"/>
</dbReference>
<organism evidence="10 12">
    <name type="scientific">Saliniramus fredricksonii</name>
    <dbReference type="NCBI Taxonomy" id="1653334"/>
    <lineage>
        <taxon>Bacteria</taxon>
        <taxon>Pseudomonadati</taxon>
        <taxon>Pseudomonadota</taxon>
        <taxon>Alphaproteobacteria</taxon>
        <taxon>Hyphomicrobiales</taxon>
        <taxon>Salinarimonadaceae</taxon>
        <taxon>Saliniramus</taxon>
    </lineage>
</organism>
<dbReference type="STRING" id="1653334.GA0071312_0297"/>
<evidence type="ECO:0000313" key="10">
    <source>
        <dbReference type="EMBL" id="KPQ09659.1"/>
    </source>
</evidence>
<dbReference type="CDD" id="cd01561">
    <property type="entry name" value="CBS_like"/>
    <property type="match status" value="1"/>
</dbReference>
<dbReference type="EMBL" id="FMBM01000001">
    <property type="protein sequence ID" value="SCC78459.1"/>
    <property type="molecule type" value="Genomic_DNA"/>
</dbReference>
<evidence type="ECO:0000313" key="11">
    <source>
        <dbReference type="EMBL" id="SCC78459.1"/>
    </source>
</evidence>
<evidence type="ECO:0000313" key="13">
    <source>
        <dbReference type="Proteomes" id="UP000182800"/>
    </source>
</evidence>
<gene>
    <name evidence="10" type="primary">cysK-3</name>
    <name evidence="11" type="ORF">GA0071312_0297</name>
    <name evidence="10" type="ORF">HLUCCO17_14080</name>
</gene>
<dbReference type="Proteomes" id="UP000182800">
    <property type="component" value="Unassembled WGS sequence"/>
</dbReference>
<dbReference type="EMBL" id="LJSX01000024">
    <property type="protein sequence ID" value="KPQ09659.1"/>
    <property type="molecule type" value="Genomic_DNA"/>
</dbReference>
<dbReference type="SUPFAM" id="SSF53686">
    <property type="entry name" value="Tryptophan synthase beta subunit-like PLP-dependent enzymes"/>
    <property type="match status" value="1"/>
</dbReference>
<comment type="catalytic activity">
    <reaction evidence="8">
        <text>O-acetyl-L-serine + hydrogen sulfide = L-cysteine + acetate</text>
        <dbReference type="Rhea" id="RHEA:14829"/>
        <dbReference type="ChEBI" id="CHEBI:29919"/>
        <dbReference type="ChEBI" id="CHEBI:30089"/>
        <dbReference type="ChEBI" id="CHEBI:35235"/>
        <dbReference type="ChEBI" id="CHEBI:58340"/>
        <dbReference type="EC" id="2.5.1.47"/>
    </reaction>
</comment>
<dbReference type="PATRIC" id="fig|1653334.4.peg.621"/>
<reference evidence="10 12" key="1">
    <citation type="submission" date="2015-09" db="EMBL/GenBank/DDBJ databases">
        <title>Identification and resolution of microdiversity through metagenomic sequencing of parallel consortia.</title>
        <authorList>
            <person name="Nelson W.C."/>
            <person name="Romine M.F."/>
            <person name="Lindemann S.R."/>
        </authorList>
    </citation>
    <scope>NUCLEOTIDE SEQUENCE [LARGE SCALE GENOMIC DNA]</scope>
    <source>
        <strain evidence="10">HL-109</strain>
    </source>
</reference>
<feature type="domain" description="Tryptophan synthase beta chain-like PALP" evidence="9">
    <location>
        <begin position="3"/>
        <end position="214"/>
    </location>
</feature>
<evidence type="ECO:0000256" key="1">
    <source>
        <dbReference type="ARBA" id="ARBA00001933"/>
    </source>
</evidence>
<name>A0A0P7ZXP4_9HYPH</name>
<dbReference type="Pfam" id="PF00291">
    <property type="entry name" value="PALP"/>
    <property type="match status" value="1"/>
</dbReference>
<comment type="similarity">
    <text evidence="2">Belongs to the cysteine synthase/cystathionine beta-synthase family.</text>
</comment>